<evidence type="ECO:0000256" key="1">
    <source>
        <dbReference type="ARBA" id="ARBA00022741"/>
    </source>
</evidence>
<dbReference type="GO" id="GO:0005829">
    <property type="term" value="C:cytosol"/>
    <property type="evidence" value="ECO:0007669"/>
    <property type="project" value="TreeGrafter"/>
</dbReference>
<dbReference type="InterPro" id="IPR050625">
    <property type="entry name" value="ParA/MinD_ATPase"/>
</dbReference>
<gene>
    <name evidence="3" type="ORF">MD535_00545</name>
</gene>
<dbReference type="GO" id="GO:0005524">
    <property type="term" value="F:ATP binding"/>
    <property type="evidence" value="ECO:0007669"/>
    <property type="project" value="UniProtKB-KW"/>
</dbReference>
<evidence type="ECO:0000256" key="2">
    <source>
        <dbReference type="ARBA" id="ARBA00022840"/>
    </source>
</evidence>
<dbReference type="GO" id="GO:0051782">
    <property type="term" value="P:negative regulation of cell division"/>
    <property type="evidence" value="ECO:0007669"/>
    <property type="project" value="TreeGrafter"/>
</dbReference>
<dbReference type="InterPro" id="IPR033756">
    <property type="entry name" value="YlxH/NBP35"/>
</dbReference>
<protein>
    <submittedName>
        <fullName evidence="3">Chromosome partitioning protein ParA</fullName>
    </submittedName>
</protein>
<keyword evidence="4" id="KW-1185">Reference proteome</keyword>
<dbReference type="Proteomes" id="UP001155587">
    <property type="component" value="Unassembled WGS sequence"/>
</dbReference>
<dbReference type="RefSeq" id="WP_265672937.1">
    <property type="nucleotide sequence ID" value="NZ_JAKRRY010000001.1"/>
</dbReference>
<dbReference type="GO" id="GO:0009898">
    <property type="term" value="C:cytoplasmic side of plasma membrane"/>
    <property type="evidence" value="ECO:0007669"/>
    <property type="project" value="TreeGrafter"/>
</dbReference>
<dbReference type="PANTHER" id="PTHR43384:SF6">
    <property type="entry name" value="SEPTUM SITE-DETERMINING PROTEIN MIND HOMOLOG, CHLOROPLASTIC"/>
    <property type="match status" value="1"/>
</dbReference>
<dbReference type="Pfam" id="PF10609">
    <property type="entry name" value="ParA"/>
    <property type="match status" value="1"/>
</dbReference>
<dbReference type="GO" id="GO:0016887">
    <property type="term" value="F:ATP hydrolysis activity"/>
    <property type="evidence" value="ECO:0007669"/>
    <property type="project" value="TreeGrafter"/>
</dbReference>
<evidence type="ECO:0000313" key="3">
    <source>
        <dbReference type="EMBL" id="MCW8344515.1"/>
    </source>
</evidence>
<dbReference type="AlphaFoldDB" id="A0A9X3CJS2"/>
<reference evidence="3" key="1">
    <citation type="submission" date="2022-02" db="EMBL/GenBank/DDBJ databases">
        <title>Vibrio sp. nov, a new bacterium isolated from seawater.</title>
        <authorList>
            <person name="Yuan Y."/>
        </authorList>
    </citation>
    <scope>NUCLEOTIDE SEQUENCE</scope>
    <source>
        <strain evidence="3">ZSDZ65</strain>
    </source>
</reference>
<dbReference type="InterPro" id="IPR027417">
    <property type="entry name" value="P-loop_NTPase"/>
</dbReference>
<name>A0A9X3CJS2_9VIBR</name>
<dbReference type="Gene3D" id="3.40.50.300">
    <property type="entry name" value="P-loop containing nucleotide triphosphate hydrolases"/>
    <property type="match status" value="1"/>
</dbReference>
<proteinExistence type="predicted"/>
<evidence type="ECO:0000313" key="4">
    <source>
        <dbReference type="Proteomes" id="UP001155587"/>
    </source>
</evidence>
<comment type="caution">
    <text evidence="3">The sequence shown here is derived from an EMBL/GenBank/DDBJ whole genome shotgun (WGS) entry which is preliminary data.</text>
</comment>
<sequence>MFDLTKKLPEVEASKPVQPASSGPTGCALIYQTQECRSLVEELFEFEGWDAPNSIDNSNVDSQFYAKQDSNLIIVELNESQSVVEDAQAIAATLPTHKGVVIIGQEDAISTLRSLKGMGFYYVFWPINKYEFAEFVMHVNNDLKSYSGVSKERRAKRVAVVGSKGGIGTSYIATELSSKMADDGVDTILVDHQYHDSNIDVLLGLTNHAPRALDEFSVPLHELDLEGAMNYLHPVSRDLRLLSLQGDALEADLLAYNQALCELLSRNTNFIVEDFSGSVDFQVDCKMLIDHYDVVAIVVEPSVAAVRKAKALISSLDAFRESTHKRTRIITVVNHHRPDKSFVIERDEIEKYLGSSVDLDFDYCKNLPHLHVDGKRAYKHDRHVSQAINKLVHLVNGRSANKSKGLLQRLGIR</sequence>
<accession>A0A9X3CJS2</accession>
<keyword evidence="1" id="KW-0547">Nucleotide-binding</keyword>
<dbReference type="EMBL" id="JAKRRY010000001">
    <property type="protein sequence ID" value="MCW8344515.1"/>
    <property type="molecule type" value="Genomic_DNA"/>
</dbReference>
<organism evidence="3 4">
    <name type="scientific">Vibrio qingdaonensis</name>
    <dbReference type="NCBI Taxonomy" id="2829491"/>
    <lineage>
        <taxon>Bacteria</taxon>
        <taxon>Pseudomonadati</taxon>
        <taxon>Pseudomonadota</taxon>
        <taxon>Gammaproteobacteria</taxon>
        <taxon>Vibrionales</taxon>
        <taxon>Vibrionaceae</taxon>
        <taxon>Vibrio</taxon>
    </lineage>
</organism>
<keyword evidence="2" id="KW-0067">ATP-binding</keyword>
<dbReference type="SUPFAM" id="SSF52540">
    <property type="entry name" value="P-loop containing nucleoside triphosphate hydrolases"/>
    <property type="match status" value="1"/>
</dbReference>
<dbReference type="PANTHER" id="PTHR43384">
    <property type="entry name" value="SEPTUM SITE-DETERMINING PROTEIN MIND HOMOLOG, CHLOROPLASTIC-RELATED"/>
    <property type="match status" value="1"/>
</dbReference>
<dbReference type="Gene3D" id="3.40.50.2300">
    <property type="match status" value="1"/>
</dbReference>